<organism evidence="2 3">
    <name type="scientific">Symbiodinium natans</name>
    <dbReference type="NCBI Taxonomy" id="878477"/>
    <lineage>
        <taxon>Eukaryota</taxon>
        <taxon>Sar</taxon>
        <taxon>Alveolata</taxon>
        <taxon>Dinophyceae</taxon>
        <taxon>Suessiales</taxon>
        <taxon>Symbiodiniaceae</taxon>
        <taxon>Symbiodinium</taxon>
    </lineage>
</organism>
<protein>
    <submittedName>
        <fullName evidence="2">HERC1 protein</fullName>
    </submittedName>
</protein>
<comment type="caution">
    <text evidence="2">The sequence shown here is derived from an EMBL/GenBank/DDBJ whole genome shotgun (WGS) entry which is preliminary data.</text>
</comment>
<evidence type="ECO:0000313" key="2">
    <source>
        <dbReference type="EMBL" id="CAE7380369.1"/>
    </source>
</evidence>
<name>A0A812Q6M7_9DINO</name>
<proteinExistence type="predicted"/>
<keyword evidence="3" id="KW-1185">Reference proteome</keyword>
<dbReference type="AlphaFoldDB" id="A0A812Q6M7"/>
<dbReference type="EMBL" id="CAJNDS010002222">
    <property type="protein sequence ID" value="CAE7380369.1"/>
    <property type="molecule type" value="Genomic_DNA"/>
</dbReference>
<sequence>MDLNLPWALISSIQKRWISEKMNMGQDQGGIVEKEDPFLKILEANRERLSTKLPGQVGSNAGTPVNSHSARPMLDLGAFDEQITAAAYRAIYPLHEEMISQLTAAKEDLARKLENSQEAVSQRMDFSQVTMLQTVNACQVLLHKLDSAQEAMLQKVDAQKASMDQLSTSYASLHGFITGVQDSTKQALVDTVNTSSNVLLQKLDATQQDLLKQSHESHVLLQGVATTQTSMAEKFADGHEVTNRHLLEIDGTLRRKMTELEDSVTNCCTASSEKLLSSLREDMSTLTDQGSAIIEKVKQSAAVQEERVSDVRRHSMMIMDILTGTQETIHNSLECIQNFTRAELMRDPAAQLETSMREVLVRQMGKLKEALLGEDTGSDALNLKDLVSGLTNRLEASAERLELCQANAPAAVDVEEAIRRELEAVVLALASQQRDSGQPNLRQLGELLRGELGMLKDAQSASAASLQEKVGEWTSAVTENMSRFESGLEKVLQSVELDKEKAEKAAASAGSRRKSQNSER</sequence>
<dbReference type="OrthoDB" id="446258at2759"/>
<evidence type="ECO:0000313" key="3">
    <source>
        <dbReference type="Proteomes" id="UP000604046"/>
    </source>
</evidence>
<accession>A0A812Q6M7</accession>
<dbReference type="Proteomes" id="UP000604046">
    <property type="component" value="Unassembled WGS sequence"/>
</dbReference>
<reference evidence="2" key="1">
    <citation type="submission" date="2021-02" db="EMBL/GenBank/DDBJ databases">
        <authorList>
            <person name="Dougan E. K."/>
            <person name="Rhodes N."/>
            <person name="Thang M."/>
            <person name="Chan C."/>
        </authorList>
    </citation>
    <scope>NUCLEOTIDE SEQUENCE</scope>
</reference>
<feature type="region of interest" description="Disordered" evidence="1">
    <location>
        <begin position="500"/>
        <end position="520"/>
    </location>
</feature>
<feature type="compositionally biased region" description="Basic residues" evidence="1">
    <location>
        <begin position="511"/>
        <end position="520"/>
    </location>
</feature>
<evidence type="ECO:0000256" key="1">
    <source>
        <dbReference type="SAM" id="MobiDB-lite"/>
    </source>
</evidence>
<gene>
    <name evidence="2" type="primary">HERC1</name>
    <name evidence="2" type="ORF">SNAT2548_LOCUS20765</name>
</gene>